<evidence type="ECO:0000313" key="20">
    <source>
        <dbReference type="Proteomes" id="UP001165120"/>
    </source>
</evidence>
<feature type="domain" description="THIF-type NAD/FAD binding fold" evidence="17">
    <location>
        <begin position="4"/>
        <end position="440"/>
    </location>
</feature>
<accession>A0A9W6T3D2</accession>
<feature type="binding site" evidence="14">
    <location>
        <position position="438"/>
    </location>
    <ligand>
        <name>Zn(2+)</name>
        <dbReference type="ChEBI" id="CHEBI:29105"/>
    </ligand>
</feature>
<organism evidence="19 20">
    <name type="scientific">Candida boidinii</name>
    <name type="common">Yeast</name>
    <dbReference type="NCBI Taxonomy" id="5477"/>
    <lineage>
        <taxon>Eukaryota</taxon>
        <taxon>Fungi</taxon>
        <taxon>Dikarya</taxon>
        <taxon>Ascomycota</taxon>
        <taxon>Saccharomycotina</taxon>
        <taxon>Pichiomycetes</taxon>
        <taxon>Pichiales</taxon>
        <taxon>Pichiaceae</taxon>
        <taxon>Ogataea</taxon>
        <taxon>Ogataea/Candida clade</taxon>
    </lineage>
</organism>
<dbReference type="GO" id="GO:0005737">
    <property type="term" value="C:cytoplasm"/>
    <property type="evidence" value="ECO:0007669"/>
    <property type="project" value="UniProtKB-SubCell"/>
</dbReference>
<evidence type="ECO:0000256" key="7">
    <source>
        <dbReference type="ARBA" id="ARBA00022786"/>
    </source>
</evidence>
<sequence>MSEYNSHLKKIFGDEKVKQLQSTKVLLVGAGGIGCELLKDLILMNYSEIHIVDLDTIDLSNLNRQFLFRPKDIKQSKSLTAVKAVSHFNHSSRIIPYHGSIMDTAMFPISWFNQFDIIFNALDNLEARVYVNKIALFTRKLLMESGTTGLKGQSQPIFPYKTECFQCVAKETPKTFPVCTIRSTPSKPIHCITWAKDFLFLQLFGEDSTDPQDNLNDEANIDTDNKDEKEALLRESNELLDLKKLITENSNADDVNYIYSIIDKIFKQDIERLCMIDTLWKSKTKPEPLNWESLVKEFDSIVDKQEIMNEDQKTWSELENLLVLIDSIKRLTKRFKIEKEISFDKDDVDTLDFVVAAANLRSLIFHIPTKSKFETKQIAGNIIPAVATTNAIMAGFSALESIHNFESDPISNSRMVYDSEYTTKFIAPLKLTNKNPNCPACSLTRSIIDLNVENRTLNDLRDYLLSKFDYSDDISITVKGRLLYDYDFEDNLNRTFQSLNVNKGNVIFISDSDDILDHIELYVDEASSESAESEIKLLSEITIPKMVKKSVAETSYNEGDIENDVKTIEDANGVVEIIDDGDDDEGIEIIDEDVEILDDESETVDLSDERPDNKKRKVDGSDSITESKKPKLD</sequence>
<evidence type="ECO:0000256" key="1">
    <source>
        <dbReference type="ARBA" id="ARBA00004496"/>
    </source>
</evidence>
<evidence type="ECO:0000256" key="8">
    <source>
        <dbReference type="ARBA" id="ARBA00022833"/>
    </source>
</evidence>
<feature type="binding site" evidence="13">
    <location>
        <begin position="100"/>
        <end position="101"/>
    </location>
    <ligand>
        <name>ATP</name>
        <dbReference type="ChEBI" id="CHEBI:30616"/>
    </ligand>
</feature>
<dbReference type="PROSITE" id="PS00865">
    <property type="entry name" value="UBIQUITIN_ACTIVAT_2"/>
    <property type="match status" value="1"/>
</dbReference>
<dbReference type="AlphaFoldDB" id="A0A9W6T3D2"/>
<dbReference type="Pfam" id="PF10585">
    <property type="entry name" value="UBA_E1_SCCH"/>
    <property type="match status" value="1"/>
</dbReference>
<dbReference type="Proteomes" id="UP001165120">
    <property type="component" value="Unassembled WGS sequence"/>
</dbReference>
<evidence type="ECO:0000256" key="4">
    <source>
        <dbReference type="ARBA" id="ARBA00022490"/>
    </source>
</evidence>
<dbReference type="SUPFAM" id="SSF69572">
    <property type="entry name" value="Activating enzymes of the ubiquitin-like proteins"/>
    <property type="match status" value="1"/>
</dbReference>
<evidence type="ECO:0000256" key="16">
    <source>
        <dbReference type="SAM" id="MobiDB-lite"/>
    </source>
</evidence>
<evidence type="ECO:0000256" key="12">
    <source>
        <dbReference type="PIRSR" id="PIRSR039133-1"/>
    </source>
</evidence>
<evidence type="ECO:0000256" key="6">
    <source>
        <dbReference type="ARBA" id="ARBA00022741"/>
    </source>
</evidence>
<keyword evidence="9 11" id="KW-0067">ATP-binding</keyword>
<dbReference type="GO" id="GO:0046872">
    <property type="term" value="F:metal ion binding"/>
    <property type="evidence" value="ECO:0007669"/>
    <property type="project" value="UniProtKB-KW"/>
</dbReference>
<keyword evidence="4" id="KW-0963">Cytoplasm</keyword>
<evidence type="ECO:0000256" key="3">
    <source>
        <dbReference type="ARBA" id="ARBA00005673"/>
    </source>
</evidence>
<feature type="binding site" evidence="13">
    <location>
        <position position="53"/>
    </location>
    <ligand>
        <name>ATP</name>
        <dbReference type="ChEBI" id="CHEBI:30616"/>
    </ligand>
</feature>
<dbReference type="GO" id="GO:0031510">
    <property type="term" value="C:SUMO activating enzyme complex"/>
    <property type="evidence" value="ECO:0007669"/>
    <property type="project" value="UniProtKB-UniRule"/>
</dbReference>
<name>A0A9W6T3D2_CANBO</name>
<keyword evidence="8 11" id="KW-0862">Zinc</keyword>
<reference evidence="19" key="1">
    <citation type="submission" date="2023-04" db="EMBL/GenBank/DDBJ databases">
        <title>Candida boidinii NBRC 10035.</title>
        <authorList>
            <person name="Ichikawa N."/>
            <person name="Sato H."/>
            <person name="Tonouchi N."/>
        </authorList>
    </citation>
    <scope>NUCLEOTIDE SEQUENCE</scope>
    <source>
        <strain evidence="19">NBRC 10035</strain>
    </source>
</reference>
<dbReference type="Gene3D" id="1.10.10.520">
    <property type="entry name" value="Ubiquitin activating enzymes (Uba3). Chain: B, domain 2"/>
    <property type="match status" value="1"/>
</dbReference>
<dbReference type="PIRSF" id="PIRSF039133">
    <property type="entry name" value="SUMO_E1B"/>
    <property type="match status" value="1"/>
</dbReference>
<gene>
    <name evidence="19" type="ORF">Cboi02_000303500</name>
</gene>
<feature type="binding site" evidence="14">
    <location>
        <position position="441"/>
    </location>
    <ligand>
        <name>Zn(2+)</name>
        <dbReference type="ChEBI" id="CHEBI:29105"/>
    </ligand>
</feature>
<dbReference type="FunFam" id="3.50.50.80:FF:000004">
    <property type="entry name" value="Ubiquitin-activating enzyme E1-like"/>
    <property type="match status" value="1"/>
</dbReference>
<dbReference type="Gene3D" id="3.10.290.20">
    <property type="entry name" value="Ubiquitin-like 2 activating enzyme e1b. Chain: B, domain 3"/>
    <property type="match status" value="1"/>
</dbReference>
<dbReference type="PANTHER" id="PTHR10953">
    <property type="entry name" value="UBIQUITIN-ACTIVATING ENZYME E1"/>
    <property type="match status" value="1"/>
</dbReference>
<dbReference type="InterPro" id="IPR030661">
    <property type="entry name" value="Uba2"/>
</dbReference>
<evidence type="ECO:0000259" key="18">
    <source>
        <dbReference type="Pfam" id="PF10585"/>
    </source>
</evidence>
<evidence type="ECO:0000259" key="17">
    <source>
        <dbReference type="Pfam" id="PF00899"/>
    </source>
</evidence>
<keyword evidence="7 11" id="KW-0833">Ubl conjugation pathway</keyword>
<comment type="caution">
    <text evidence="19">The sequence shown here is derived from an EMBL/GenBank/DDBJ whole genome shotgun (WGS) entry which is preliminary data.</text>
</comment>
<dbReference type="InterPro" id="IPR042449">
    <property type="entry name" value="Ub-E1_IAD_1"/>
</dbReference>
<feature type="region of interest" description="Disordered" evidence="16">
    <location>
        <begin position="592"/>
        <end position="633"/>
    </location>
</feature>
<comment type="similarity">
    <text evidence="3 11">Belongs to the ubiquitin-activating E1 family.</text>
</comment>
<feature type="binding site" evidence="13">
    <location>
        <begin position="123"/>
        <end position="128"/>
    </location>
    <ligand>
        <name>ATP</name>
        <dbReference type="ChEBI" id="CHEBI:30616"/>
    </ligand>
</feature>
<keyword evidence="5 11" id="KW-0479">Metal-binding</keyword>
<feature type="binding site" evidence="14">
    <location>
        <position position="167"/>
    </location>
    <ligand>
        <name>Zn(2+)</name>
        <dbReference type="ChEBI" id="CHEBI:29105"/>
    </ligand>
</feature>
<evidence type="ECO:0000256" key="15">
    <source>
        <dbReference type="PROSITE-ProRule" id="PRU10132"/>
    </source>
</evidence>
<evidence type="ECO:0000256" key="2">
    <source>
        <dbReference type="ARBA" id="ARBA00004718"/>
    </source>
</evidence>
<dbReference type="InterPro" id="IPR023318">
    <property type="entry name" value="Ub_act_enz_dom_a_sf"/>
</dbReference>
<proteinExistence type="inferred from homology"/>
<dbReference type="GO" id="GO:0016925">
    <property type="term" value="P:protein sumoylation"/>
    <property type="evidence" value="ECO:0007669"/>
    <property type="project" value="UniProtKB-UniRule"/>
</dbReference>
<dbReference type="GO" id="GO:0005524">
    <property type="term" value="F:ATP binding"/>
    <property type="evidence" value="ECO:0007669"/>
    <property type="project" value="UniProtKB-UniRule"/>
</dbReference>
<feature type="compositionally biased region" description="Acidic residues" evidence="16">
    <location>
        <begin position="592"/>
        <end position="606"/>
    </location>
</feature>
<dbReference type="PANTHER" id="PTHR10953:SF5">
    <property type="entry name" value="SUMO-ACTIVATING ENZYME SUBUNIT 2"/>
    <property type="match status" value="1"/>
</dbReference>
<feature type="active site" description="Glycyl thioester intermediate" evidence="12 15">
    <location>
        <position position="179"/>
    </location>
</feature>
<dbReference type="InterPro" id="IPR000594">
    <property type="entry name" value="ThiF_NAD_FAD-bd"/>
</dbReference>
<feature type="binding site" evidence="13">
    <location>
        <begin position="61"/>
        <end position="64"/>
    </location>
    <ligand>
        <name>ATP</name>
        <dbReference type="ChEBI" id="CHEBI:30616"/>
    </ligand>
</feature>
<evidence type="ECO:0000256" key="5">
    <source>
        <dbReference type="ARBA" id="ARBA00022723"/>
    </source>
</evidence>
<dbReference type="InterPro" id="IPR035985">
    <property type="entry name" value="Ubiquitin-activating_enz"/>
</dbReference>
<dbReference type="Pfam" id="PF00899">
    <property type="entry name" value="ThiF"/>
    <property type="match status" value="1"/>
</dbReference>
<dbReference type="InterPro" id="IPR019572">
    <property type="entry name" value="UBA_E1_SCCH"/>
</dbReference>
<evidence type="ECO:0000256" key="14">
    <source>
        <dbReference type="PIRSR" id="PIRSR039133-3"/>
    </source>
</evidence>
<protein>
    <recommendedName>
        <fullName evidence="10 11">Ubiquitin-activating enzyme E1-like</fullName>
    </recommendedName>
</protein>
<dbReference type="GO" id="GO:0019948">
    <property type="term" value="F:SUMO activating enzyme activity"/>
    <property type="evidence" value="ECO:0007669"/>
    <property type="project" value="UniProtKB-UniRule"/>
</dbReference>
<comment type="subcellular location">
    <subcellularLocation>
        <location evidence="1">Cytoplasm</location>
    </subcellularLocation>
</comment>
<feature type="domain" description="Ubiquitin-activating enzyme SCCH" evidence="18">
    <location>
        <begin position="304"/>
        <end position="376"/>
    </location>
</feature>
<evidence type="ECO:0000256" key="13">
    <source>
        <dbReference type="PIRSR" id="PIRSR039133-2"/>
    </source>
</evidence>
<evidence type="ECO:0000256" key="10">
    <source>
        <dbReference type="ARBA" id="ARBA00073512"/>
    </source>
</evidence>
<evidence type="ECO:0000256" key="9">
    <source>
        <dbReference type="ARBA" id="ARBA00022840"/>
    </source>
</evidence>
<feature type="binding site" evidence="13">
    <location>
        <begin position="29"/>
        <end position="34"/>
    </location>
    <ligand>
        <name>ATP</name>
        <dbReference type="ChEBI" id="CHEBI:30616"/>
    </ligand>
</feature>
<dbReference type="InterPro" id="IPR045886">
    <property type="entry name" value="ThiF/MoeB/HesA"/>
</dbReference>
<feature type="binding site" evidence="13">
    <location>
        <position position="77"/>
    </location>
    <ligand>
        <name>ATP</name>
        <dbReference type="ChEBI" id="CHEBI:30616"/>
    </ligand>
</feature>
<evidence type="ECO:0000256" key="11">
    <source>
        <dbReference type="PIRNR" id="PIRNR039133"/>
    </source>
</evidence>
<dbReference type="EMBL" id="BSXN01000986">
    <property type="protein sequence ID" value="GME70982.1"/>
    <property type="molecule type" value="Genomic_DNA"/>
</dbReference>
<dbReference type="InterPro" id="IPR033127">
    <property type="entry name" value="UBQ-activ_enz_E1_Cys_AS"/>
</dbReference>
<dbReference type="Gene3D" id="3.50.50.80">
    <property type="entry name" value="Ubiquitin-activating enzyme E1, inactive adenylation domain, subdomain 1"/>
    <property type="match status" value="1"/>
</dbReference>
<feature type="binding site" evidence="14">
    <location>
        <position position="164"/>
    </location>
    <ligand>
        <name>Zn(2+)</name>
        <dbReference type="ChEBI" id="CHEBI:29105"/>
    </ligand>
</feature>
<keyword evidence="20" id="KW-1185">Reference proteome</keyword>
<comment type="pathway">
    <text evidence="2 11">Protein modification; protein sumoylation.</text>
</comment>
<evidence type="ECO:0000313" key="19">
    <source>
        <dbReference type="EMBL" id="GME70982.1"/>
    </source>
</evidence>
<comment type="subunit">
    <text evidence="11">Heterodimer.</text>
</comment>
<keyword evidence="6 11" id="KW-0547">Nucleotide-binding</keyword>